<evidence type="ECO:0000256" key="4">
    <source>
        <dbReference type="ARBA" id="ARBA00022692"/>
    </source>
</evidence>
<comment type="pathway">
    <text evidence="2 8">Protein modification; protein glycosylation.</text>
</comment>
<evidence type="ECO:0000256" key="6">
    <source>
        <dbReference type="ARBA" id="ARBA00022989"/>
    </source>
</evidence>
<dbReference type="GO" id="GO:0008250">
    <property type="term" value="C:oligosaccharyltransferase complex"/>
    <property type="evidence" value="ECO:0007669"/>
    <property type="project" value="InterPro"/>
</dbReference>
<feature type="region of interest" description="Disordered" evidence="9">
    <location>
        <begin position="1"/>
        <end position="21"/>
    </location>
</feature>
<evidence type="ECO:0000256" key="7">
    <source>
        <dbReference type="ARBA" id="ARBA00023136"/>
    </source>
</evidence>
<keyword evidence="5 8" id="KW-0256">Endoplasmic reticulum</keyword>
<protein>
    <recommendedName>
        <fullName evidence="8">Dolichyl-diphosphooligosaccharide--protein glycosyltransferase subunit OST2</fullName>
        <shortName evidence="8">Oligosaccharyl transferase subunit OST2</shortName>
    </recommendedName>
</protein>
<dbReference type="AlphaFoldDB" id="A0A0L6U9F3"/>
<comment type="subcellular location">
    <subcellularLocation>
        <location evidence="1 8">Endoplasmic reticulum membrane</location>
        <topology evidence="1 8">Multi-pass membrane protein</topology>
    </subcellularLocation>
</comment>
<evidence type="ECO:0000313" key="10">
    <source>
        <dbReference type="EMBL" id="KNZ45193.1"/>
    </source>
</evidence>
<dbReference type="EMBL" id="LAVV01013938">
    <property type="protein sequence ID" value="KNZ45193.1"/>
    <property type="molecule type" value="Genomic_DNA"/>
</dbReference>
<dbReference type="Proteomes" id="UP000037035">
    <property type="component" value="Unassembled WGS sequence"/>
</dbReference>
<dbReference type="GO" id="GO:0006487">
    <property type="term" value="P:protein N-linked glycosylation"/>
    <property type="evidence" value="ECO:0007669"/>
    <property type="project" value="TreeGrafter"/>
</dbReference>
<dbReference type="STRING" id="27349.A0A0L6U9F3"/>
<organism evidence="10 11">
    <name type="scientific">Puccinia sorghi</name>
    <dbReference type="NCBI Taxonomy" id="27349"/>
    <lineage>
        <taxon>Eukaryota</taxon>
        <taxon>Fungi</taxon>
        <taxon>Dikarya</taxon>
        <taxon>Basidiomycota</taxon>
        <taxon>Pucciniomycotina</taxon>
        <taxon>Pucciniomycetes</taxon>
        <taxon>Pucciniales</taxon>
        <taxon>Pucciniaceae</taxon>
        <taxon>Puccinia</taxon>
    </lineage>
</organism>
<keyword evidence="6 8" id="KW-1133">Transmembrane helix</keyword>
<sequence>MANAKNKPAGTAGGVSSTRRGSGRTTAAIWQLSESYMETTPSSLLLIDVALAFLIGSAFLQLIYCLLGSSFPFNAFLGAFSIHVGQFVLLASLRSQVNPINSNQFDFVSPERAFADFVFGSLILHFFGFNFLG</sequence>
<keyword evidence="11" id="KW-1185">Reference proteome</keyword>
<accession>A0A0L6U9F3</accession>
<dbReference type="PIRSF" id="PIRSF005588">
    <property type="entry name" value="DAD"/>
    <property type="match status" value="1"/>
</dbReference>
<evidence type="ECO:0000256" key="8">
    <source>
        <dbReference type="RuleBase" id="RU361136"/>
    </source>
</evidence>
<evidence type="ECO:0000313" key="11">
    <source>
        <dbReference type="Proteomes" id="UP000037035"/>
    </source>
</evidence>
<dbReference type="Pfam" id="PF02109">
    <property type="entry name" value="DAD"/>
    <property type="match status" value="1"/>
</dbReference>
<evidence type="ECO:0000256" key="9">
    <source>
        <dbReference type="SAM" id="MobiDB-lite"/>
    </source>
</evidence>
<comment type="caution">
    <text evidence="10">The sequence shown here is derived from an EMBL/GenBank/DDBJ whole genome shotgun (WGS) entry which is preliminary data.</text>
</comment>
<feature type="transmembrane region" description="Helical" evidence="8">
    <location>
        <begin position="74"/>
        <end position="93"/>
    </location>
</feature>
<dbReference type="VEuPathDB" id="FungiDB:VP01_83g11"/>
<feature type="transmembrane region" description="Helical" evidence="8">
    <location>
        <begin position="113"/>
        <end position="132"/>
    </location>
</feature>
<dbReference type="OrthoDB" id="445566at2759"/>
<evidence type="ECO:0000256" key="1">
    <source>
        <dbReference type="ARBA" id="ARBA00004477"/>
    </source>
</evidence>
<comment type="function">
    <text evidence="8">Subunit of the oligosaccharyl transferase (OST) complex that catalyzes the initial transfer of a defined glycan (Glc(3)Man(9)GlcNAc(2) in eukaryotes) from the lipid carrier dolichol-pyrophosphate to an asparagine residue within an Asn-X-Ser/Thr consensus motif in nascent polypeptide chains, the first step in protein N-glycosylation. N-glycosylation occurs cotranslationally and the complex associates with the Sec61 complex at the channel-forming translocon complex that mediates protein translocation across the endoplasmic reticulum (ER). All subunits are required for a maximal enzyme activity.</text>
</comment>
<dbReference type="InterPro" id="IPR003038">
    <property type="entry name" value="DAD/Ost2"/>
</dbReference>
<evidence type="ECO:0000256" key="5">
    <source>
        <dbReference type="ARBA" id="ARBA00022824"/>
    </source>
</evidence>
<gene>
    <name evidence="10" type="ORF">VP01_83g11</name>
</gene>
<comment type="similarity">
    <text evidence="3 8">Belongs to the DAD/OST2 family.</text>
</comment>
<dbReference type="PANTHER" id="PTHR10705">
    <property type="entry name" value="DOLICHYL-DIPHOSPHOOLIGOSACCHARIDE--PROTEIN GLYCOSYLTRANSFERASE SUBUNIT DAD1"/>
    <property type="match status" value="1"/>
</dbReference>
<name>A0A0L6U9F3_9BASI</name>
<dbReference type="UniPathway" id="UPA00378"/>
<feature type="transmembrane region" description="Helical" evidence="8">
    <location>
        <begin position="44"/>
        <end position="67"/>
    </location>
</feature>
<keyword evidence="7 8" id="KW-0472">Membrane</keyword>
<reference evidence="10 11" key="1">
    <citation type="submission" date="2015-08" db="EMBL/GenBank/DDBJ databases">
        <title>Next Generation Sequencing and Analysis of the Genome of Puccinia sorghi L Schw, the Causal Agent of Maize Common Rust.</title>
        <authorList>
            <person name="Rochi L."/>
            <person name="Burguener G."/>
            <person name="Darino M."/>
            <person name="Turjanski A."/>
            <person name="Kreff E."/>
            <person name="Dieguez M.J."/>
            <person name="Sacco F."/>
        </authorList>
    </citation>
    <scope>NUCLEOTIDE SEQUENCE [LARGE SCALE GENOMIC DNA]</scope>
    <source>
        <strain evidence="10 11">RO10H11247</strain>
    </source>
</reference>
<evidence type="ECO:0000256" key="3">
    <source>
        <dbReference type="ARBA" id="ARBA00009386"/>
    </source>
</evidence>
<evidence type="ECO:0000256" key="2">
    <source>
        <dbReference type="ARBA" id="ARBA00004922"/>
    </source>
</evidence>
<dbReference type="PANTHER" id="PTHR10705:SF0">
    <property type="entry name" value="DOLICHYL-DIPHOSPHOOLIGOSACCHARIDE--PROTEIN GLYCOSYLTRANSFERASE SUBUNIT DAD1"/>
    <property type="match status" value="1"/>
</dbReference>
<proteinExistence type="inferred from homology"/>
<comment type="subunit">
    <text evidence="8">Component of the oligosaccharyltransferase (OST) complex.</text>
</comment>
<keyword evidence="4 8" id="KW-0812">Transmembrane</keyword>